<dbReference type="InterPro" id="IPR036615">
    <property type="entry name" value="Mur_ligase_C_dom_sf"/>
</dbReference>
<feature type="domain" description="Mur ligase central" evidence="10">
    <location>
        <begin position="111"/>
        <end position="241"/>
    </location>
</feature>
<dbReference type="SUPFAM" id="SSF53623">
    <property type="entry name" value="MurD-like peptide ligases, catalytic domain"/>
    <property type="match status" value="1"/>
</dbReference>
<protein>
    <recommendedName>
        <fullName evidence="7 8">UDP-N-acetylmuramoylalanine--D-glutamate ligase</fullName>
        <ecNumber evidence="7 8">6.3.2.9</ecNumber>
    </recommendedName>
    <alternativeName>
        <fullName evidence="7">D-glutamic acid-adding enzyme</fullName>
    </alternativeName>
    <alternativeName>
        <fullName evidence="7">UDP-N-acetylmuramoyl-L-alanyl-D-glutamate synthetase</fullName>
    </alternativeName>
</protein>
<dbReference type="GO" id="GO:0071555">
    <property type="term" value="P:cell wall organization"/>
    <property type="evidence" value="ECO:0007669"/>
    <property type="project" value="UniProtKB-KW"/>
</dbReference>
<comment type="similarity">
    <text evidence="7">Belongs to the MurCDEF family.</text>
</comment>
<keyword evidence="7 8" id="KW-0961">Cell wall biogenesis/degradation</keyword>
<gene>
    <name evidence="7" type="primary">murD</name>
    <name evidence="11" type="ORF">A2112_01510</name>
</gene>
<comment type="function">
    <text evidence="7 8">Cell wall formation. Catalyzes the addition of glutamate to the nucleotide precursor UDP-N-acetylmuramoyl-L-alanine (UMA).</text>
</comment>
<dbReference type="GO" id="GO:0008764">
    <property type="term" value="F:UDP-N-acetylmuramoylalanine-D-glutamate ligase activity"/>
    <property type="evidence" value="ECO:0007669"/>
    <property type="project" value="UniProtKB-UniRule"/>
</dbReference>
<dbReference type="SUPFAM" id="SSF51984">
    <property type="entry name" value="MurCD N-terminal domain"/>
    <property type="match status" value="1"/>
</dbReference>
<keyword evidence="6 7" id="KW-0067">ATP-binding</keyword>
<dbReference type="EMBL" id="MGFK01000023">
    <property type="protein sequence ID" value="OGM04028.1"/>
    <property type="molecule type" value="Genomic_DNA"/>
</dbReference>
<dbReference type="InterPro" id="IPR013221">
    <property type="entry name" value="Mur_ligase_cen"/>
</dbReference>
<keyword evidence="3 7" id="KW-0963">Cytoplasm</keyword>
<comment type="pathway">
    <text evidence="2 7 8">Cell wall biogenesis; peptidoglycan biosynthesis.</text>
</comment>
<dbReference type="SUPFAM" id="SSF53244">
    <property type="entry name" value="MurD-like peptide ligases, peptide-binding domain"/>
    <property type="match status" value="1"/>
</dbReference>
<dbReference type="Pfam" id="PF02875">
    <property type="entry name" value="Mur_ligase_C"/>
    <property type="match status" value="1"/>
</dbReference>
<evidence type="ECO:0000259" key="10">
    <source>
        <dbReference type="Pfam" id="PF08245"/>
    </source>
</evidence>
<evidence type="ECO:0000259" key="9">
    <source>
        <dbReference type="Pfam" id="PF02875"/>
    </source>
</evidence>
<dbReference type="GO" id="GO:0051301">
    <property type="term" value="P:cell division"/>
    <property type="evidence" value="ECO:0007669"/>
    <property type="project" value="UniProtKB-KW"/>
</dbReference>
<dbReference type="Proteomes" id="UP000177091">
    <property type="component" value="Unassembled WGS sequence"/>
</dbReference>
<dbReference type="Gene3D" id="3.40.50.720">
    <property type="entry name" value="NAD(P)-binding Rossmann-like Domain"/>
    <property type="match status" value="1"/>
</dbReference>
<feature type="binding site" evidence="7">
    <location>
        <begin position="113"/>
        <end position="119"/>
    </location>
    <ligand>
        <name>ATP</name>
        <dbReference type="ChEBI" id="CHEBI:30616"/>
    </ligand>
</feature>
<keyword evidence="7 8" id="KW-0133">Cell shape</keyword>
<dbReference type="PANTHER" id="PTHR43692">
    <property type="entry name" value="UDP-N-ACETYLMURAMOYLALANINE--D-GLUTAMATE LIGASE"/>
    <property type="match status" value="1"/>
</dbReference>
<comment type="subcellular location">
    <subcellularLocation>
        <location evidence="1 7 8">Cytoplasm</location>
    </subcellularLocation>
</comment>
<organism evidence="11 12">
    <name type="scientific">Candidatus Woesebacteria bacterium GWA1_42_12</name>
    <dbReference type="NCBI Taxonomy" id="1802472"/>
    <lineage>
        <taxon>Bacteria</taxon>
        <taxon>Candidatus Woeseibacteriota</taxon>
    </lineage>
</organism>
<dbReference type="AlphaFoldDB" id="A0A1F7WPI8"/>
<dbReference type="NCBIfam" id="TIGR01087">
    <property type="entry name" value="murD"/>
    <property type="match status" value="1"/>
</dbReference>
<keyword evidence="7 8" id="KW-0573">Peptidoglycan synthesis</keyword>
<evidence type="ECO:0000256" key="6">
    <source>
        <dbReference type="ARBA" id="ARBA00022840"/>
    </source>
</evidence>
<evidence type="ECO:0000256" key="3">
    <source>
        <dbReference type="ARBA" id="ARBA00022490"/>
    </source>
</evidence>
<dbReference type="InterPro" id="IPR036565">
    <property type="entry name" value="Mur-like_cat_sf"/>
</dbReference>
<dbReference type="GO" id="GO:0005737">
    <property type="term" value="C:cytoplasm"/>
    <property type="evidence" value="ECO:0007669"/>
    <property type="project" value="UniProtKB-SubCell"/>
</dbReference>
<accession>A0A1F7WPI8</accession>
<comment type="catalytic activity">
    <reaction evidence="7 8">
        <text>UDP-N-acetyl-alpha-D-muramoyl-L-alanine + D-glutamate + ATP = UDP-N-acetyl-alpha-D-muramoyl-L-alanyl-D-glutamate + ADP + phosphate + H(+)</text>
        <dbReference type="Rhea" id="RHEA:16429"/>
        <dbReference type="ChEBI" id="CHEBI:15378"/>
        <dbReference type="ChEBI" id="CHEBI:29986"/>
        <dbReference type="ChEBI" id="CHEBI:30616"/>
        <dbReference type="ChEBI" id="CHEBI:43474"/>
        <dbReference type="ChEBI" id="CHEBI:83898"/>
        <dbReference type="ChEBI" id="CHEBI:83900"/>
        <dbReference type="ChEBI" id="CHEBI:456216"/>
        <dbReference type="EC" id="6.3.2.9"/>
    </reaction>
</comment>
<name>A0A1F7WPI8_9BACT</name>
<evidence type="ECO:0000313" key="11">
    <source>
        <dbReference type="EMBL" id="OGM04028.1"/>
    </source>
</evidence>
<dbReference type="Pfam" id="PF08245">
    <property type="entry name" value="Mur_ligase_M"/>
    <property type="match status" value="1"/>
</dbReference>
<evidence type="ECO:0000256" key="1">
    <source>
        <dbReference type="ARBA" id="ARBA00004496"/>
    </source>
</evidence>
<keyword evidence="4 7" id="KW-0436">Ligase</keyword>
<dbReference type="GO" id="GO:0005524">
    <property type="term" value="F:ATP binding"/>
    <property type="evidence" value="ECO:0007669"/>
    <property type="project" value="UniProtKB-UniRule"/>
</dbReference>
<keyword evidence="7 8" id="KW-0131">Cell cycle</keyword>
<sequence>MFKGKKVAILGFGLEGKDLAVYLLGQGADVSIFDKKNEKDLDFGGLDTNKITLICGENYLKDGLGGFDYIFRSPGVYRYIPEIVEAEGREAKISSAIKLFFEKCPAKIVGVTGTKGKGTTSTLIYEILKEGGYDAYLAGNIGKAYLELLPKLKKESIVILELSSFQLIDMDVSPHIGVVLNITQDHLDWHKDLKEYVDAKKNIVKFQKDDDFAVINSDYVTPKSFAKEAKGKVIFFSKTLAKKYKDNLLLRGEHNLENVAGALVVSNILKIRKESLLKILSTFKGLEHRLELVGEKGGIKFYNDSFATGPQPTIAAINSFLEPLTLILGGYDKGLDYADLIKVITNQKNIKNIILIGDLAQKFGNMLTGVKYEGNVLDMGKETMQKIVNKALSLTSKEGVILLSPAAASFDMFHDYKERGKKFKEAVELFL</sequence>
<reference evidence="11 12" key="1">
    <citation type="journal article" date="2016" name="Nat. Commun.">
        <title>Thousands of microbial genomes shed light on interconnected biogeochemical processes in an aquifer system.</title>
        <authorList>
            <person name="Anantharaman K."/>
            <person name="Brown C.T."/>
            <person name="Hug L.A."/>
            <person name="Sharon I."/>
            <person name="Castelle C.J."/>
            <person name="Probst A.J."/>
            <person name="Thomas B.C."/>
            <person name="Singh A."/>
            <person name="Wilkins M.J."/>
            <person name="Karaoz U."/>
            <person name="Brodie E.L."/>
            <person name="Williams K.H."/>
            <person name="Hubbard S.S."/>
            <person name="Banfield J.F."/>
        </authorList>
    </citation>
    <scope>NUCLEOTIDE SEQUENCE [LARGE SCALE GENOMIC DNA]</scope>
</reference>
<keyword evidence="5 7" id="KW-0547">Nucleotide-binding</keyword>
<dbReference type="Gene3D" id="3.40.1190.10">
    <property type="entry name" value="Mur-like, catalytic domain"/>
    <property type="match status" value="1"/>
</dbReference>
<dbReference type="Gene3D" id="3.90.190.20">
    <property type="entry name" value="Mur ligase, C-terminal domain"/>
    <property type="match status" value="1"/>
</dbReference>
<proteinExistence type="inferred from homology"/>
<evidence type="ECO:0000256" key="7">
    <source>
        <dbReference type="HAMAP-Rule" id="MF_00639"/>
    </source>
</evidence>
<dbReference type="GO" id="GO:0008360">
    <property type="term" value="P:regulation of cell shape"/>
    <property type="evidence" value="ECO:0007669"/>
    <property type="project" value="UniProtKB-KW"/>
</dbReference>
<dbReference type="UniPathway" id="UPA00219"/>
<dbReference type="InterPro" id="IPR004101">
    <property type="entry name" value="Mur_ligase_C"/>
</dbReference>
<comment type="caution">
    <text evidence="11">The sequence shown here is derived from an EMBL/GenBank/DDBJ whole genome shotgun (WGS) entry which is preliminary data.</text>
</comment>
<keyword evidence="7 8" id="KW-0132">Cell division</keyword>
<dbReference type="PANTHER" id="PTHR43692:SF1">
    <property type="entry name" value="UDP-N-ACETYLMURAMOYLALANINE--D-GLUTAMATE LIGASE"/>
    <property type="match status" value="1"/>
</dbReference>
<dbReference type="InterPro" id="IPR005762">
    <property type="entry name" value="MurD"/>
</dbReference>
<evidence type="ECO:0000256" key="4">
    <source>
        <dbReference type="ARBA" id="ARBA00022598"/>
    </source>
</evidence>
<feature type="domain" description="Mur ligase C-terminal" evidence="9">
    <location>
        <begin position="288"/>
        <end position="406"/>
    </location>
</feature>
<evidence type="ECO:0000256" key="5">
    <source>
        <dbReference type="ARBA" id="ARBA00022741"/>
    </source>
</evidence>
<dbReference type="EC" id="6.3.2.9" evidence="7 8"/>
<evidence type="ECO:0000313" key="12">
    <source>
        <dbReference type="Proteomes" id="UP000177091"/>
    </source>
</evidence>
<evidence type="ECO:0000256" key="2">
    <source>
        <dbReference type="ARBA" id="ARBA00004752"/>
    </source>
</evidence>
<dbReference type="HAMAP" id="MF_00639">
    <property type="entry name" value="MurD"/>
    <property type="match status" value="1"/>
</dbReference>
<evidence type="ECO:0000256" key="8">
    <source>
        <dbReference type="RuleBase" id="RU003664"/>
    </source>
</evidence>
<dbReference type="GO" id="GO:0009252">
    <property type="term" value="P:peptidoglycan biosynthetic process"/>
    <property type="evidence" value="ECO:0007669"/>
    <property type="project" value="UniProtKB-UniRule"/>
</dbReference>